<gene>
    <name evidence="2" type="ORF">AO440_001505</name>
</gene>
<evidence type="ECO:0000313" key="3">
    <source>
        <dbReference type="Proteomes" id="UP000054886"/>
    </source>
</evidence>
<dbReference type="PANTHER" id="PTHR28186:SF1">
    <property type="entry name" value="MEIOTICALLY UP-REGULATED GENE 9 PROTEIN"/>
    <property type="match status" value="1"/>
</dbReference>
<name>A0A0W0D7E8_CANGB</name>
<proteinExistence type="predicted"/>
<comment type="caution">
    <text evidence="2">The sequence shown here is derived from an EMBL/GenBank/DDBJ whole genome shotgun (WGS) entry which is preliminary data.</text>
</comment>
<dbReference type="EMBL" id="LLZZ01000105">
    <property type="protein sequence ID" value="KTB08465.1"/>
    <property type="molecule type" value="Genomic_DNA"/>
</dbReference>
<organism evidence="2 3">
    <name type="scientific">Candida glabrata</name>
    <name type="common">Yeast</name>
    <name type="synonym">Torulopsis glabrata</name>
    <dbReference type="NCBI Taxonomy" id="5478"/>
    <lineage>
        <taxon>Eukaryota</taxon>
        <taxon>Fungi</taxon>
        <taxon>Dikarya</taxon>
        <taxon>Ascomycota</taxon>
        <taxon>Saccharomycotina</taxon>
        <taxon>Saccharomycetes</taxon>
        <taxon>Saccharomycetales</taxon>
        <taxon>Saccharomycetaceae</taxon>
        <taxon>Nakaseomyces</taxon>
    </lineage>
</organism>
<dbReference type="VEuPathDB" id="FungiDB:B1J91_G00462g"/>
<dbReference type="InterPro" id="IPR018809">
    <property type="entry name" value="DUF2406"/>
</dbReference>
<evidence type="ECO:0000256" key="1">
    <source>
        <dbReference type="SAM" id="MobiDB-lite"/>
    </source>
</evidence>
<dbReference type="Proteomes" id="UP000054886">
    <property type="component" value="Unassembled WGS sequence"/>
</dbReference>
<reference evidence="2 3" key="1">
    <citation type="submission" date="2015-10" db="EMBL/GenBank/DDBJ databases">
        <title>Draft genomes sequences of Candida glabrata isolates 1A, 1B, 2A, 2B, 3A and 3B.</title>
        <authorList>
            <person name="Haavelsrud O.E."/>
            <person name="Gaustad P."/>
        </authorList>
    </citation>
    <scope>NUCLEOTIDE SEQUENCE [LARGE SCALE GENOMIC DNA]</scope>
    <source>
        <strain evidence="2">910700640</strain>
    </source>
</reference>
<dbReference type="VEuPathDB" id="FungiDB:GWK60_G00363"/>
<sequence length="180" mass="20879">MSKEATIYKGNQTQKDQSKRDKKGKKKLRLKVNDSVLGAVQEAQPFEEAADQFKKPGAYYGITKNEVINDVFGCQIQDPDRSNPTRKTDERPLDTIRGFQYSITGDSRILTQLETPIYGFQMRPDFNFNDIATAQKYNQEVHSSEIRKPEIIEYISDEQSLESPSKWSWLFLKKPERIHK</sequence>
<dbReference type="VEuPathDB" id="FungiDB:GVI51_G00363"/>
<protein>
    <submittedName>
        <fullName evidence="2">Uncharacterized protein</fullName>
    </submittedName>
</protein>
<dbReference type="VEuPathDB" id="FungiDB:CAGL0G00462g"/>
<dbReference type="PANTHER" id="PTHR28186">
    <property type="entry name" value="MEIOTICALLY UP-REGULATED GENE 9 PROTEIN"/>
    <property type="match status" value="1"/>
</dbReference>
<dbReference type="AlphaFoldDB" id="A0A0W0D7E8"/>
<dbReference type="Pfam" id="PF10295">
    <property type="entry name" value="DUF2406"/>
    <property type="match status" value="1"/>
</dbReference>
<evidence type="ECO:0000313" key="2">
    <source>
        <dbReference type="EMBL" id="KTB08465.1"/>
    </source>
</evidence>
<accession>A0A0W0D7E8</accession>
<feature type="region of interest" description="Disordered" evidence="1">
    <location>
        <begin position="1"/>
        <end position="27"/>
    </location>
</feature>